<dbReference type="InterPro" id="IPR050469">
    <property type="entry name" value="Diguanylate_Cyclase"/>
</dbReference>
<dbReference type="InterPro" id="IPR029787">
    <property type="entry name" value="Nucleotide_cyclase"/>
</dbReference>
<dbReference type="SMART" id="SM00448">
    <property type="entry name" value="REC"/>
    <property type="match status" value="1"/>
</dbReference>
<protein>
    <recommendedName>
        <fullName evidence="1">diguanylate cyclase</fullName>
        <ecNumber evidence="1">2.7.7.65</ecNumber>
    </recommendedName>
</protein>
<accession>A0A1M6LK47</accession>
<dbReference type="PANTHER" id="PTHR45138:SF9">
    <property type="entry name" value="DIGUANYLATE CYCLASE DGCM-RELATED"/>
    <property type="match status" value="1"/>
</dbReference>
<evidence type="ECO:0000259" key="4">
    <source>
        <dbReference type="PROSITE" id="PS50110"/>
    </source>
</evidence>
<keyword evidence="3" id="KW-0597">Phosphoprotein</keyword>
<keyword evidence="7" id="KW-1185">Reference proteome</keyword>
<dbReference type="SMART" id="SM00267">
    <property type="entry name" value="GGDEF"/>
    <property type="match status" value="1"/>
</dbReference>
<evidence type="ECO:0000256" key="3">
    <source>
        <dbReference type="PROSITE-ProRule" id="PRU00169"/>
    </source>
</evidence>
<evidence type="ECO:0000313" key="7">
    <source>
        <dbReference type="Proteomes" id="UP000183982"/>
    </source>
</evidence>
<feature type="domain" description="GGDEF" evidence="5">
    <location>
        <begin position="323"/>
        <end position="462"/>
    </location>
</feature>
<evidence type="ECO:0000259" key="5">
    <source>
        <dbReference type="PROSITE" id="PS50887"/>
    </source>
</evidence>
<dbReference type="PANTHER" id="PTHR45138">
    <property type="entry name" value="REGULATORY COMPONENTS OF SENSORY TRANSDUCTION SYSTEM"/>
    <property type="match status" value="1"/>
</dbReference>
<feature type="domain" description="Response regulatory" evidence="4">
    <location>
        <begin position="4"/>
        <end position="121"/>
    </location>
</feature>
<gene>
    <name evidence="6" type="ORF">SAMN05444000_11223</name>
</gene>
<dbReference type="InterPro" id="IPR043128">
    <property type="entry name" value="Rev_trsase/Diguanyl_cyclase"/>
</dbReference>
<dbReference type="InterPro" id="IPR000160">
    <property type="entry name" value="GGDEF_dom"/>
</dbReference>
<dbReference type="Pfam" id="PF00990">
    <property type="entry name" value="GGDEF"/>
    <property type="match status" value="1"/>
</dbReference>
<name>A0A1M6LK47_9RHOB</name>
<dbReference type="AlphaFoldDB" id="A0A1M6LK47"/>
<organism evidence="6 7">
    <name type="scientific">Shimia gijangensis</name>
    <dbReference type="NCBI Taxonomy" id="1470563"/>
    <lineage>
        <taxon>Bacteria</taxon>
        <taxon>Pseudomonadati</taxon>
        <taxon>Pseudomonadota</taxon>
        <taxon>Alphaproteobacteria</taxon>
        <taxon>Rhodobacterales</taxon>
        <taxon>Roseobacteraceae</taxon>
    </lineage>
</organism>
<dbReference type="GO" id="GO:0052621">
    <property type="term" value="F:diguanylate cyclase activity"/>
    <property type="evidence" value="ECO:0007669"/>
    <property type="project" value="UniProtKB-EC"/>
</dbReference>
<evidence type="ECO:0000256" key="2">
    <source>
        <dbReference type="ARBA" id="ARBA00034247"/>
    </source>
</evidence>
<feature type="modified residue" description="4-aspartylphosphate" evidence="3">
    <location>
        <position position="207"/>
    </location>
</feature>
<evidence type="ECO:0000313" key="6">
    <source>
        <dbReference type="EMBL" id="SHJ71553.1"/>
    </source>
</evidence>
<dbReference type="InterPro" id="IPR001789">
    <property type="entry name" value="Sig_transdc_resp-reg_receiver"/>
</dbReference>
<comment type="caution">
    <text evidence="3">Lacks conserved residue(s) required for the propagation of feature annotation.</text>
</comment>
<feature type="domain" description="Response regulatory" evidence="4">
    <location>
        <begin position="155"/>
        <end position="273"/>
    </location>
</feature>
<dbReference type="CDD" id="cd01949">
    <property type="entry name" value="GGDEF"/>
    <property type="match status" value="1"/>
</dbReference>
<dbReference type="SUPFAM" id="SSF52172">
    <property type="entry name" value="CheY-like"/>
    <property type="match status" value="2"/>
</dbReference>
<dbReference type="Gene3D" id="3.40.50.2300">
    <property type="match status" value="1"/>
</dbReference>
<dbReference type="GO" id="GO:0043709">
    <property type="term" value="P:cell adhesion involved in single-species biofilm formation"/>
    <property type="evidence" value="ECO:0007669"/>
    <property type="project" value="TreeGrafter"/>
</dbReference>
<dbReference type="SUPFAM" id="SSF55073">
    <property type="entry name" value="Nucleotide cyclase"/>
    <property type="match status" value="1"/>
</dbReference>
<comment type="catalytic activity">
    <reaction evidence="2">
        <text>2 GTP = 3',3'-c-di-GMP + 2 diphosphate</text>
        <dbReference type="Rhea" id="RHEA:24898"/>
        <dbReference type="ChEBI" id="CHEBI:33019"/>
        <dbReference type="ChEBI" id="CHEBI:37565"/>
        <dbReference type="ChEBI" id="CHEBI:58805"/>
        <dbReference type="EC" id="2.7.7.65"/>
    </reaction>
</comment>
<dbReference type="EMBL" id="FQZQ01000012">
    <property type="protein sequence ID" value="SHJ71553.1"/>
    <property type="molecule type" value="Genomic_DNA"/>
</dbReference>
<dbReference type="RefSeq" id="WP_073252695.1">
    <property type="nucleotide sequence ID" value="NZ_FQZQ01000012.1"/>
</dbReference>
<dbReference type="PROSITE" id="PS50887">
    <property type="entry name" value="GGDEF"/>
    <property type="match status" value="1"/>
</dbReference>
<evidence type="ECO:0000256" key="1">
    <source>
        <dbReference type="ARBA" id="ARBA00012528"/>
    </source>
</evidence>
<dbReference type="InterPro" id="IPR011006">
    <property type="entry name" value="CheY-like_superfamily"/>
</dbReference>
<proteinExistence type="predicted"/>
<sequence>MPGKILIIDSVPTNRIVMKVKLCSAFYQVVQAGTLNEALNIIRIDEPDLVVVGSENARDNEGLNLCASLKASTESASIPMLLLTARTSREFRMKALQAGADDVFAKPVKEAALLARIRSLLRTRDVNEEWRLKDRTSRVLGFAEQPISLFENQATILFATPDKSTGLRWRTHIKPLVPFALLQKPLCETLSAMAKIATPDAFVIALDASAPEEGLRLLAEIRARATTRHCGVLVVLENDRSDTLIDALDLGANDVMAHGFDPEEMAVRLSSIVKHKRFRDGLRRNVQEGLEAAVTDPLTGLFNRRYALPHLKRIAEFSSRTKRDFAVMVADLDHFKAINDRYGHVAGDRVLEVLSGRLRDTLRPVDLLARIGGEEFLIVLPATDRATARNMADRLCRVINREPVHIQKSDIQIPVTVSIGVAMASDHSSTGEISGTALLDHADRALYGAKSTGRNQVTLEAAARPVLNHTARGH</sequence>
<dbReference type="Gene3D" id="3.30.70.270">
    <property type="match status" value="1"/>
</dbReference>
<dbReference type="PROSITE" id="PS50110">
    <property type="entry name" value="RESPONSE_REGULATORY"/>
    <property type="match status" value="2"/>
</dbReference>
<dbReference type="Proteomes" id="UP000183982">
    <property type="component" value="Unassembled WGS sequence"/>
</dbReference>
<dbReference type="FunFam" id="3.30.70.270:FF:000001">
    <property type="entry name" value="Diguanylate cyclase domain protein"/>
    <property type="match status" value="1"/>
</dbReference>
<dbReference type="STRING" id="1470563.SAMN05444000_11223"/>
<dbReference type="GO" id="GO:0000160">
    <property type="term" value="P:phosphorelay signal transduction system"/>
    <property type="evidence" value="ECO:0007669"/>
    <property type="project" value="InterPro"/>
</dbReference>
<dbReference type="Pfam" id="PF00072">
    <property type="entry name" value="Response_reg"/>
    <property type="match status" value="1"/>
</dbReference>
<dbReference type="OrthoDB" id="9812260at2"/>
<dbReference type="GO" id="GO:0005886">
    <property type="term" value="C:plasma membrane"/>
    <property type="evidence" value="ECO:0007669"/>
    <property type="project" value="TreeGrafter"/>
</dbReference>
<dbReference type="EC" id="2.7.7.65" evidence="1"/>
<dbReference type="NCBIfam" id="TIGR00254">
    <property type="entry name" value="GGDEF"/>
    <property type="match status" value="1"/>
</dbReference>
<dbReference type="GO" id="GO:1902201">
    <property type="term" value="P:negative regulation of bacterial-type flagellum-dependent cell motility"/>
    <property type="evidence" value="ECO:0007669"/>
    <property type="project" value="TreeGrafter"/>
</dbReference>
<reference evidence="7" key="1">
    <citation type="submission" date="2016-11" db="EMBL/GenBank/DDBJ databases">
        <authorList>
            <person name="Varghese N."/>
            <person name="Submissions S."/>
        </authorList>
    </citation>
    <scope>NUCLEOTIDE SEQUENCE [LARGE SCALE GENOMIC DNA]</scope>
    <source>
        <strain evidence="7">DSM 100564</strain>
    </source>
</reference>